<protein>
    <submittedName>
        <fullName evidence="1">Uncharacterized protein</fullName>
    </submittedName>
</protein>
<keyword evidence="2" id="KW-1185">Reference proteome</keyword>
<name>A0ACC2WK63_9TREE</name>
<comment type="caution">
    <text evidence="1">The sequence shown here is derived from an EMBL/GenBank/DDBJ whole genome shotgun (WGS) entry which is preliminary data.</text>
</comment>
<dbReference type="EMBL" id="JASBWS010000017">
    <property type="protein sequence ID" value="KAJ9111816.1"/>
    <property type="molecule type" value="Genomic_DNA"/>
</dbReference>
<sequence length="1292" mass="142256">MSGLSDHSTGLSKRKHQASTMAVPVQSYVDDEPALMPMADDKDDKERVSRSESLTDYVPLGREELADKIPPNDSYEGKHRWDPEATWTRAEERKLVRKIDFWLLSVVCLMFIGLQLDRGNLGNAATDNLMKDIGITQNEYNNGSTFAWGAVSLFQAFMKNKAEYYVTRALIGLCEGGFIPGAVLYTSFFYKTGELAIRLSLFWSSLNLARVFSNLLAAAILPMRGVAGKTGWFWLFIIEGLLTCVVAVFSYCWLPVSPVETKTPIIRKGWFSEREEIIAVNRILRDDPAKGLSSVKNAIKWKDIKETWTDPALWGLVLIGLIAYIPQNPVQAYLNLSLKRMGYTTFQSNMLGIPSAILQIITMLLLSYSSDYFRERTWHCVFGEAWSLPCLAALLALPDGGREWGRFTLITLIAGYPYFHPIMTSWISENSFSVKKRSISVATYNVVVQWGAIVGSQIYRKDDVPYYHRGNKILISICCATLVAYVLNWLWLGHLNKKKSAVWEKMSTEERVAYQDDLAARTRLCPSRLSCWKDPSIRSAKTEDRRRQPSVATRTRYLTRSATRKGTTNLSHLLTQKLPSTARPTRTTRSSTPAAITAEPKGRKPFIEALNRVAASSENAQPARTLSNNLNAGQIDDPFRTPTSPARTLPVNRKRQSGVIAASPRGIENSPNTRPRKVARMPRISGIGLSPARPVFSRPTIRTHLISGDATKVEPSQSQLEVRSPPTARPQPPATASTVIPEPFSPAKVPVGSATPFRYGTNRILDVPLSAVKKGARWSLVSDLSDDSLLLQASPKKAAHPLKSASSSPVQAQNERQRVQEDVMKGKVNDFDLSFLGEESRDDIRVEDTDEALQREKEDEVGRLIRLMSKVSIDRHRKPPPQKTSTARIVQRAQKSLSLPRTTSSYAKPTQSSAKAASVTAAAIDARTSLKNVIREPIRKPSSTPAAQISTSAATATKFARPCGVQSRTFAVPNSSTIVPGKSSSSTGYSGLARDPARRSPLKPCQPPSPVREANPNLPGDASKAKVSATGILIDNARRKSLTMETSKSLFNLSAALAKLTVKRPSLEGKSPDAEAMTFASQQNGTVQPADNRKQSTTASLPITISRIPKSTSIHGRSSLGGQSLSNLAGERDNAPGRSISSSLKGMARDSTSTSSQNILKGVIAFVDVRTAEGDDTSAVFADMLRACGGRVLSKPSESCTHIIFKSGKVSTLVWWRKQPAPKPHIVGIGWLTKSRDANQRQPEAEYEVDVAAQAVFQKRRKSMEPRQLQALMSTSIESLGRLLLSRRKARR</sequence>
<proteinExistence type="predicted"/>
<accession>A0ACC2WK63</accession>
<gene>
    <name evidence="1" type="ORF">QFC20_002403</name>
</gene>
<evidence type="ECO:0000313" key="1">
    <source>
        <dbReference type="EMBL" id="KAJ9111816.1"/>
    </source>
</evidence>
<dbReference type="Proteomes" id="UP001230649">
    <property type="component" value="Unassembled WGS sequence"/>
</dbReference>
<evidence type="ECO:0000313" key="2">
    <source>
        <dbReference type="Proteomes" id="UP001230649"/>
    </source>
</evidence>
<reference evidence="1" key="1">
    <citation type="submission" date="2023-04" db="EMBL/GenBank/DDBJ databases">
        <title>Draft Genome sequencing of Naganishia species isolated from polar environments using Oxford Nanopore Technology.</title>
        <authorList>
            <person name="Leo P."/>
            <person name="Venkateswaran K."/>
        </authorList>
    </citation>
    <scope>NUCLEOTIDE SEQUENCE</scope>
    <source>
        <strain evidence="1">MNA-CCFEE 5262</strain>
    </source>
</reference>
<organism evidence="1 2">
    <name type="scientific">Naganishia adeliensis</name>
    <dbReference type="NCBI Taxonomy" id="92952"/>
    <lineage>
        <taxon>Eukaryota</taxon>
        <taxon>Fungi</taxon>
        <taxon>Dikarya</taxon>
        <taxon>Basidiomycota</taxon>
        <taxon>Agaricomycotina</taxon>
        <taxon>Tremellomycetes</taxon>
        <taxon>Filobasidiales</taxon>
        <taxon>Filobasidiaceae</taxon>
        <taxon>Naganishia</taxon>
    </lineage>
</organism>